<gene>
    <name evidence="2" type="ORF">C7M84_015645</name>
</gene>
<organism evidence="2 3">
    <name type="scientific">Penaeus vannamei</name>
    <name type="common">Whiteleg shrimp</name>
    <name type="synonym">Litopenaeus vannamei</name>
    <dbReference type="NCBI Taxonomy" id="6689"/>
    <lineage>
        <taxon>Eukaryota</taxon>
        <taxon>Metazoa</taxon>
        <taxon>Ecdysozoa</taxon>
        <taxon>Arthropoda</taxon>
        <taxon>Crustacea</taxon>
        <taxon>Multicrustacea</taxon>
        <taxon>Malacostraca</taxon>
        <taxon>Eumalacostraca</taxon>
        <taxon>Eucarida</taxon>
        <taxon>Decapoda</taxon>
        <taxon>Dendrobranchiata</taxon>
        <taxon>Penaeoidea</taxon>
        <taxon>Penaeidae</taxon>
        <taxon>Penaeus</taxon>
    </lineage>
</organism>
<evidence type="ECO:0000256" key="1">
    <source>
        <dbReference type="SAM" id="MobiDB-lite"/>
    </source>
</evidence>
<feature type="compositionally biased region" description="Gly residues" evidence="1">
    <location>
        <begin position="154"/>
        <end position="167"/>
    </location>
</feature>
<protein>
    <submittedName>
        <fullName evidence="2">Uncharacterized protein</fullName>
    </submittedName>
</protein>
<feature type="compositionally biased region" description="Basic and acidic residues" evidence="1">
    <location>
        <begin position="69"/>
        <end position="105"/>
    </location>
</feature>
<reference evidence="2 3" key="2">
    <citation type="submission" date="2019-01" db="EMBL/GenBank/DDBJ databases">
        <title>The decoding of complex shrimp genome reveals the adaptation for benthos swimmer, frequently molting mechanism and breeding impact on genome.</title>
        <authorList>
            <person name="Sun Y."/>
            <person name="Gao Y."/>
            <person name="Yu Y."/>
        </authorList>
    </citation>
    <scope>NUCLEOTIDE SEQUENCE [LARGE SCALE GENOMIC DNA]</scope>
    <source>
        <tissue evidence="2">Muscle</tissue>
    </source>
</reference>
<dbReference type="EMBL" id="QCYY01002957">
    <property type="protein sequence ID" value="ROT66331.1"/>
    <property type="molecule type" value="Genomic_DNA"/>
</dbReference>
<reference evidence="2 3" key="1">
    <citation type="submission" date="2018-04" db="EMBL/GenBank/DDBJ databases">
        <authorList>
            <person name="Zhang X."/>
            <person name="Yuan J."/>
            <person name="Li F."/>
            <person name="Xiang J."/>
        </authorList>
    </citation>
    <scope>NUCLEOTIDE SEQUENCE [LARGE SCALE GENOMIC DNA]</scope>
    <source>
        <tissue evidence="2">Muscle</tissue>
    </source>
</reference>
<name>A0A423SQ62_PENVA</name>
<feature type="non-terminal residue" evidence="2">
    <location>
        <position position="234"/>
    </location>
</feature>
<dbReference type="Proteomes" id="UP000283509">
    <property type="component" value="Unassembled WGS sequence"/>
</dbReference>
<feature type="compositionally biased region" description="Polar residues" evidence="1">
    <location>
        <begin position="26"/>
        <end position="35"/>
    </location>
</feature>
<feature type="compositionally biased region" description="Basic residues" evidence="1">
    <location>
        <begin position="137"/>
        <end position="146"/>
    </location>
</feature>
<evidence type="ECO:0000313" key="3">
    <source>
        <dbReference type="Proteomes" id="UP000283509"/>
    </source>
</evidence>
<feature type="region of interest" description="Disordered" evidence="1">
    <location>
        <begin position="1"/>
        <end position="197"/>
    </location>
</feature>
<feature type="compositionally biased region" description="Basic and acidic residues" evidence="1">
    <location>
        <begin position="36"/>
        <end position="45"/>
    </location>
</feature>
<proteinExistence type="predicted"/>
<dbReference type="OrthoDB" id="6367289at2759"/>
<feature type="compositionally biased region" description="Low complexity" evidence="1">
    <location>
        <begin position="168"/>
        <end position="177"/>
    </location>
</feature>
<sequence length="234" mass="26001">MGAGSAKGLQQPEEDDEDRFSSSSEQWGNDQSASDDSGRKDRDTSPKNGESSGHEEMEGKRRGLFTFSKKKDDPDKDKVDDFDDKKNEKDEALDEGHQRPREDLRLLGIVGKNSWGDAPAKPQKEAVDDLELLEPMRKRKNVRVRGPKGMNGVVAGGTRGQDKGGSGSSDVGSTTSRRTFKYSWETETGPMAPKQQEDEWEYKAVVIEGFDIEKFRKANVKEQVFDSASLPNAI</sequence>
<comment type="caution">
    <text evidence="2">The sequence shown here is derived from an EMBL/GenBank/DDBJ whole genome shotgun (WGS) entry which is preliminary data.</text>
</comment>
<dbReference type="AlphaFoldDB" id="A0A423SQ62"/>
<keyword evidence="3" id="KW-1185">Reference proteome</keyword>
<evidence type="ECO:0000313" key="2">
    <source>
        <dbReference type="EMBL" id="ROT66331.1"/>
    </source>
</evidence>
<feature type="compositionally biased region" description="Basic and acidic residues" evidence="1">
    <location>
        <begin position="52"/>
        <end position="61"/>
    </location>
</feature>
<accession>A0A423SQ62</accession>